<evidence type="ECO:0000256" key="1">
    <source>
        <dbReference type="ARBA" id="ARBA00006987"/>
    </source>
</evidence>
<evidence type="ECO:0000313" key="3">
    <source>
        <dbReference type="EMBL" id="SCU75932.1"/>
    </source>
</evidence>
<dbReference type="InterPro" id="IPR042100">
    <property type="entry name" value="Bug_dom1"/>
</dbReference>
<dbReference type="PANTHER" id="PTHR42928:SF5">
    <property type="entry name" value="BLR1237 PROTEIN"/>
    <property type="match status" value="1"/>
</dbReference>
<dbReference type="Gene3D" id="3.40.190.10">
    <property type="entry name" value="Periplasmic binding protein-like II"/>
    <property type="match status" value="1"/>
</dbReference>
<comment type="similarity">
    <text evidence="1">Belongs to the UPF0065 (bug) family.</text>
</comment>
<reference evidence="3" key="1">
    <citation type="submission" date="2016-09" db="EMBL/GenBank/DDBJ databases">
        <authorList>
            <person name="Capua I."/>
            <person name="De Benedictis P."/>
            <person name="Joannis T."/>
            <person name="Lombin L.H."/>
            <person name="Cattoli G."/>
        </authorList>
    </citation>
    <scope>NUCLEOTIDE SEQUENCE</scope>
    <source>
        <strain evidence="3">B9</strain>
    </source>
</reference>
<feature type="chain" id="PRO_5013154048" evidence="2">
    <location>
        <begin position="31"/>
        <end position="336"/>
    </location>
</feature>
<dbReference type="SUPFAM" id="SSF53850">
    <property type="entry name" value="Periplasmic binding protein-like II"/>
    <property type="match status" value="1"/>
</dbReference>
<evidence type="ECO:0000256" key="2">
    <source>
        <dbReference type="SAM" id="SignalP"/>
    </source>
</evidence>
<sequence>MSRSISTRRRHIVALAACSALLGVASPLKAQKQHYPERVIRIVSVSSAGTGIDDYTRLLAKYLSQKLGQSVVVENRPGANMIIAADYVAKAAPDGYTLLLTASSAMSANPFLFRKLPYNPNSDFVPVARLSSLPIALVVPASSPYKNVGDLVRDARARPGKLNGGSSGSGYRLMTAAFTGAAGIQTTDVPYKATAALLPDVIAGNVDFTMVEFSAALPLIQSGKLRALAVLSPGRAPQLRDVPTLLEASTQNATLVQAVSSTNWTGLFAPAGTPAPIVEKLDRLAQAFVNSPEAMAHYASRGALPNAGDGQELGKAVQADQQVWKRLIDASGMQPE</sequence>
<organism evidence="3">
    <name type="scientific">Cupriavidus necator</name>
    <name type="common">Alcaligenes eutrophus</name>
    <name type="synonym">Ralstonia eutropha</name>
    <dbReference type="NCBI Taxonomy" id="106590"/>
    <lineage>
        <taxon>Bacteria</taxon>
        <taxon>Pseudomonadati</taxon>
        <taxon>Pseudomonadota</taxon>
        <taxon>Betaproteobacteria</taxon>
        <taxon>Burkholderiales</taxon>
        <taxon>Burkholderiaceae</taxon>
        <taxon>Cupriavidus</taxon>
    </lineage>
</organism>
<protein>
    <submittedName>
        <fullName evidence="3">Putative extra-cytoplasmic solute receptor</fullName>
    </submittedName>
</protein>
<feature type="signal peptide" evidence="2">
    <location>
        <begin position="1"/>
        <end position="30"/>
    </location>
</feature>
<keyword evidence="3" id="KW-0675">Receptor</keyword>
<dbReference type="PANTHER" id="PTHR42928">
    <property type="entry name" value="TRICARBOXYLATE-BINDING PROTEIN"/>
    <property type="match status" value="1"/>
</dbReference>
<keyword evidence="2" id="KW-0732">Signal</keyword>
<accession>A0A1K0JDC2</accession>
<dbReference type="Gene3D" id="3.40.190.150">
    <property type="entry name" value="Bordetella uptake gene, domain 1"/>
    <property type="match status" value="1"/>
</dbReference>
<dbReference type="PIRSF" id="PIRSF017082">
    <property type="entry name" value="YflP"/>
    <property type="match status" value="1"/>
</dbReference>
<name>A0A1K0JDC2_CUPNE</name>
<dbReference type="AlphaFoldDB" id="A0A1K0JDC2"/>
<dbReference type="Pfam" id="PF03401">
    <property type="entry name" value="TctC"/>
    <property type="match status" value="1"/>
</dbReference>
<dbReference type="EMBL" id="FMSH01000181">
    <property type="protein sequence ID" value="SCU75932.1"/>
    <property type="molecule type" value="Genomic_DNA"/>
</dbReference>
<dbReference type="RefSeq" id="WP_340524932.1">
    <property type="nucleotide sequence ID" value="NZ_FMSH01000181.1"/>
</dbReference>
<gene>
    <name evidence="3" type="ORF">CNECB9_2610007</name>
</gene>
<dbReference type="CDD" id="cd07012">
    <property type="entry name" value="PBP2_Bug_TTT"/>
    <property type="match status" value="1"/>
</dbReference>
<proteinExistence type="inferred from homology"/>
<dbReference type="InterPro" id="IPR005064">
    <property type="entry name" value="BUG"/>
</dbReference>